<dbReference type="AlphaFoldDB" id="A0A0F9QE47"/>
<comment type="caution">
    <text evidence="1">The sequence shown here is derived from an EMBL/GenBank/DDBJ whole genome shotgun (WGS) entry which is preliminary data.</text>
</comment>
<evidence type="ECO:0008006" key="2">
    <source>
        <dbReference type="Google" id="ProtNLM"/>
    </source>
</evidence>
<evidence type="ECO:0000313" key="1">
    <source>
        <dbReference type="EMBL" id="KKN40779.1"/>
    </source>
</evidence>
<gene>
    <name evidence="1" type="ORF">LCGC14_0729950</name>
</gene>
<dbReference type="EMBL" id="LAZR01001685">
    <property type="protein sequence ID" value="KKN40779.1"/>
    <property type="molecule type" value="Genomic_DNA"/>
</dbReference>
<reference evidence="1" key="1">
    <citation type="journal article" date="2015" name="Nature">
        <title>Complex archaea that bridge the gap between prokaryotes and eukaryotes.</title>
        <authorList>
            <person name="Spang A."/>
            <person name="Saw J.H."/>
            <person name="Jorgensen S.L."/>
            <person name="Zaremba-Niedzwiedzka K."/>
            <person name="Martijn J."/>
            <person name="Lind A.E."/>
            <person name="van Eijk R."/>
            <person name="Schleper C."/>
            <person name="Guy L."/>
            <person name="Ettema T.J."/>
        </authorList>
    </citation>
    <scope>NUCLEOTIDE SEQUENCE</scope>
</reference>
<protein>
    <recommendedName>
        <fullName evidence="2">Tetratricopeptide repeat protein</fullName>
    </recommendedName>
</protein>
<sequence length="88" mass="10324">MTTETKIAKENLVRINNKELPEMNQANISGMIIEHKQSCERYLEFLKKEMERWETIIELSEAYISTGELEEQITDMKQAIKLYENAGI</sequence>
<proteinExistence type="predicted"/>
<accession>A0A0F9QE47</accession>
<name>A0A0F9QE47_9ZZZZ</name>
<organism evidence="1">
    <name type="scientific">marine sediment metagenome</name>
    <dbReference type="NCBI Taxonomy" id="412755"/>
    <lineage>
        <taxon>unclassified sequences</taxon>
        <taxon>metagenomes</taxon>
        <taxon>ecological metagenomes</taxon>
    </lineage>
</organism>